<proteinExistence type="predicted"/>
<dbReference type="Proteomes" id="UP000886751">
    <property type="component" value="Unassembled WGS sequence"/>
</dbReference>
<comment type="caution">
    <text evidence="1">The sequence shown here is derived from an EMBL/GenBank/DDBJ whole genome shotgun (WGS) entry which is preliminary data.</text>
</comment>
<accession>A0A9D1Y001</accession>
<gene>
    <name evidence="1" type="ORF">H9846_03300</name>
</gene>
<organism evidence="1 2">
    <name type="scientific">Candidatus Gemmiger excrementipullorum</name>
    <dbReference type="NCBI Taxonomy" id="2838610"/>
    <lineage>
        <taxon>Bacteria</taxon>
        <taxon>Bacillati</taxon>
        <taxon>Bacillota</taxon>
        <taxon>Clostridia</taxon>
        <taxon>Eubacteriales</taxon>
        <taxon>Gemmiger</taxon>
    </lineage>
</organism>
<dbReference type="Pfam" id="PF09855">
    <property type="entry name" value="Zn_ribbon_13"/>
    <property type="match status" value="1"/>
</dbReference>
<reference evidence="1" key="1">
    <citation type="journal article" date="2021" name="PeerJ">
        <title>Extensive microbial diversity within the chicken gut microbiome revealed by metagenomics and culture.</title>
        <authorList>
            <person name="Gilroy R."/>
            <person name="Ravi A."/>
            <person name="Getino M."/>
            <person name="Pursley I."/>
            <person name="Horton D.L."/>
            <person name="Alikhan N.F."/>
            <person name="Baker D."/>
            <person name="Gharbi K."/>
            <person name="Hall N."/>
            <person name="Watson M."/>
            <person name="Adriaenssens E.M."/>
            <person name="Foster-Nyarko E."/>
            <person name="Jarju S."/>
            <person name="Secka A."/>
            <person name="Antonio M."/>
            <person name="Oren A."/>
            <person name="Chaudhuri R.R."/>
            <person name="La Ragione R."/>
            <person name="Hildebrand F."/>
            <person name="Pallen M.J."/>
        </authorList>
    </citation>
    <scope>NUCLEOTIDE SEQUENCE</scope>
    <source>
        <strain evidence="1">ChiHecec2B26-7398</strain>
    </source>
</reference>
<dbReference type="EMBL" id="DXEI01000053">
    <property type="protein sequence ID" value="HIX94465.1"/>
    <property type="molecule type" value="Genomic_DNA"/>
</dbReference>
<reference evidence="1" key="2">
    <citation type="submission" date="2021-04" db="EMBL/GenBank/DDBJ databases">
        <authorList>
            <person name="Gilroy R."/>
        </authorList>
    </citation>
    <scope>NUCLEOTIDE SEQUENCE</scope>
    <source>
        <strain evidence="1">ChiHecec2B26-7398</strain>
    </source>
</reference>
<protein>
    <submittedName>
        <fullName evidence="1">Zinc ribbon domain-containing protein</fullName>
    </submittedName>
</protein>
<evidence type="ECO:0000313" key="2">
    <source>
        <dbReference type="Proteomes" id="UP000886751"/>
    </source>
</evidence>
<dbReference type="AlphaFoldDB" id="A0A9D1Y001"/>
<evidence type="ECO:0000313" key="1">
    <source>
        <dbReference type="EMBL" id="HIX94465.1"/>
    </source>
</evidence>
<sequence length="70" mass="7934">MEKRQYVCPKCGCTEYEADQMQATGGNFAKIFDVQNKKFVTISCCQCGYTELYKQTGSEGWDVLDFLLGN</sequence>
<name>A0A9D1Y001_9FIRM</name>
<dbReference type="InterPro" id="IPR018652">
    <property type="entry name" value="DUF2082_NA-bd_Znr"/>
</dbReference>